<evidence type="ECO:0000259" key="1">
    <source>
        <dbReference type="Pfam" id="PF13590"/>
    </source>
</evidence>
<comment type="caution">
    <text evidence="2">The sequence shown here is derived from an EMBL/GenBank/DDBJ whole genome shotgun (WGS) entry which is preliminary data.</text>
</comment>
<dbReference type="InterPro" id="IPR025411">
    <property type="entry name" value="DUF4136"/>
</dbReference>
<organism evidence="2 3">
    <name type="scientific">Candidatus Sulfomarinibacter kjeldsenii</name>
    <dbReference type="NCBI Taxonomy" id="2885994"/>
    <lineage>
        <taxon>Bacteria</taxon>
        <taxon>Pseudomonadati</taxon>
        <taxon>Acidobacteriota</taxon>
        <taxon>Thermoanaerobaculia</taxon>
        <taxon>Thermoanaerobaculales</taxon>
        <taxon>Candidatus Sulfomarinibacteraceae</taxon>
        <taxon>Candidatus Sulfomarinibacter</taxon>
    </lineage>
</organism>
<gene>
    <name evidence="2" type="ORF">IFJ97_05015</name>
</gene>
<name>A0A8J6Y4E0_9BACT</name>
<feature type="domain" description="DUF4136" evidence="1">
    <location>
        <begin position="25"/>
        <end position="174"/>
    </location>
</feature>
<evidence type="ECO:0000313" key="2">
    <source>
        <dbReference type="EMBL" id="MBD3870703.1"/>
    </source>
</evidence>
<protein>
    <submittedName>
        <fullName evidence="2">DUF4136 domain-containing protein</fullName>
    </submittedName>
</protein>
<dbReference type="Gene3D" id="3.30.160.670">
    <property type="match status" value="1"/>
</dbReference>
<sequence length="176" mass="19547">MRRLNYIGLAAVFIIPTLGCSSMTVRADHDSQNDFSAYSAFAVFERQGKESRRPQMSPLVDRRIAAAMAAELGAKGFDSTSPGGADFLVTFYTAVRRRVVVNRGGWYGWGRWGWRGGSTWVNSFPEGTLVIDIIDRQNRQLVWRGVGEGAFTSTNPSDAKVAKRVGKILRTFPPQR</sequence>
<dbReference type="Proteomes" id="UP000598633">
    <property type="component" value="Unassembled WGS sequence"/>
</dbReference>
<accession>A0A8J6Y4E0</accession>
<dbReference type="AlphaFoldDB" id="A0A8J6Y4E0"/>
<dbReference type="EMBL" id="JACXWA010000081">
    <property type="protein sequence ID" value="MBD3870703.1"/>
    <property type="molecule type" value="Genomic_DNA"/>
</dbReference>
<evidence type="ECO:0000313" key="3">
    <source>
        <dbReference type="Proteomes" id="UP000598633"/>
    </source>
</evidence>
<proteinExistence type="predicted"/>
<dbReference type="Pfam" id="PF13590">
    <property type="entry name" value="DUF4136"/>
    <property type="match status" value="1"/>
</dbReference>
<reference evidence="2 3" key="1">
    <citation type="submission" date="2020-08" db="EMBL/GenBank/DDBJ databases">
        <title>Acidobacteriota in marine sediments use diverse sulfur dissimilation pathways.</title>
        <authorList>
            <person name="Wasmund K."/>
        </authorList>
    </citation>
    <scope>NUCLEOTIDE SEQUENCE [LARGE SCALE GENOMIC DNA]</scope>
    <source>
        <strain evidence="2">MAG AM3-A</strain>
    </source>
</reference>